<dbReference type="Proteomes" id="UP000596742">
    <property type="component" value="Unassembled WGS sequence"/>
</dbReference>
<reference evidence="1" key="1">
    <citation type="submission" date="2018-11" db="EMBL/GenBank/DDBJ databases">
        <authorList>
            <person name="Alioto T."/>
            <person name="Alioto T."/>
        </authorList>
    </citation>
    <scope>NUCLEOTIDE SEQUENCE</scope>
</reference>
<keyword evidence="2" id="KW-1185">Reference proteome</keyword>
<protein>
    <submittedName>
        <fullName evidence="1">Uncharacterized protein</fullName>
    </submittedName>
</protein>
<organism evidence="1 2">
    <name type="scientific">Mytilus galloprovincialis</name>
    <name type="common">Mediterranean mussel</name>
    <dbReference type="NCBI Taxonomy" id="29158"/>
    <lineage>
        <taxon>Eukaryota</taxon>
        <taxon>Metazoa</taxon>
        <taxon>Spiralia</taxon>
        <taxon>Lophotrochozoa</taxon>
        <taxon>Mollusca</taxon>
        <taxon>Bivalvia</taxon>
        <taxon>Autobranchia</taxon>
        <taxon>Pteriomorphia</taxon>
        <taxon>Mytilida</taxon>
        <taxon>Mytiloidea</taxon>
        <taxon>Mytilidae</taxon>
        <taxon>Mytilinae</taxon>
        <taxon>Mytilus</taxon>
    </lineage>
</organism>
<dbReference type="AlphaFoldDB" id="A0A8B6FZX8"/>
<sequence length="100" mass="11517">MSTSLQKLVKNLAKEGSSRFQNMTSLNGEEKIRLFLRKQEYPLEYVDCSKSLTKANHYRLKRLNFTFAIRISESTTIVLAGFHALNEGERKERLASTMMA</sequence>
<accession>A0A8B6FZX8</accession>
<dbReference type="EMBL" id="UYJE01007650">
    <property type="protein sequence ID" value="VDI56769.1"/>
    <property type="molecule type" value="Genomic_DNA"/>
</dbReference>
<proteinExistence type="predicted"/>
<evidence type="ECO:0000313" key="1">
    <source>
        <dbReference type="EMBL" id="VDI56769.1"/>
    </source>
</evidence>
<comment type="caution">
    <text evidence="1">The sequence shown here is derived from an EMBL/GenBank/DDBJ whole genome shotgun (WGS) entry which is preliminary data.</text>
</comment>
<name>A0A8B6FZX8_MYTGA</name>
<evidence type="ECO:0000313" key="2">
    <source>
        <dbReference type="Proteomes" id="UP000596742"/>
    </source>
</evidence>
<gene>
    <name evidence="1" type="ORF">MGAL_10B045208</name>
</gene>